<evidence type="ECO:0000313" key="2">
    <source>
        <dbReference type="Proteomes" id="UP001206925"/>
    </source>
</evidence>
<keyword evidence="2" id="KW-1185">Reference proteome</keyword>
<dbReference type="EMBL" id="JAMZMK010004440">
    <property type="protein sequence ID" value="KAI7754119.1"/>
    <property type="molecule type" value="Genomic_DNA"/>
</dbReference>
<sequence>MGGWRLIQQPSINLYAFVLDCVFEWPQISRTSVIKEAMPFIKVKRKKFSHYESNTKSRISLEWNDKKECVVSKKEQISIACRELTPFSPLVENYQSVLGDVFTAPTELFELKNLTGLLSYEVWQTHLTVQEKEFLTQFLPKGDDPHRIVQELLAENNFYFGNPFLNCIHDLKILMDQFFIANFQLVKGASVCSGDYHPDAVLRQEQCNKANKIAYYSELNEYHTKMIGSLQLWKERWASCMNPENFMQNMPRHRIDFNKSEPSHENNIQYGNQHNLGAASGSCSWDVDDKSYTSESPDLSIRASRTDLENKCFESSGGRLVARPKKENKLRKLNTECGDGAKYMSYIKVSKEQHERFKSSMKQSNTNIQPRLHLAKKDLPAGFENWKSWQSAKRQLGVSLRKELEDKCKPSDEPENMEQNGEPIFQSEPDLNAENHEITNEPSQLYDQKQHLPQIFKHDNSQGFCHIAINTNDDDAITGSEAFPSSLVGYSENVNHANAPVGEQFPAPSGATEIWPPVSLPNAYYHLPATVNQDYPSISQSNFLHRQSDVGDSFYNPYVNPDRNELQLHSLFKDPGNSHYLGTGPFPRNLSSSLPLDLRHENIFADGGDHFLIPRQEHLLPLNQVQDWTGNGGVNLDMSALSHHHRLSQNWFSEDEVARDGWVGGVVPNHDIVNGHVVDESLYSVLSGLRSGVHYGSTEFIQSGSYVGVGRESILPATTNGRGSSFNYMSGNE</sequence>
<name>A0AAD5GUX5_AMBAR</name>
<proteinExistence type="predicted"/>
<evidence type="ECO:0000313" key="1">
    <source>
        <dbReference type="EMBL" id="KAI7754119.1"/>
    </source>
</evidence>
<dbReference type="AlphaFoldDB" id="A0AAD5GUX5"/>
<feature type="non-terminal residue" evidence="1">
    <location>
        <position position="733"/>
    </location>
</feature>
<protein>
    <recommendedName>
        <fullName evidence="3">Nuclear factor related to kappa-B-binding protein</fullName>
    </recommendedName>
</protein>
<organism evidence="1 2">
    <name type="scientific">Ambrosia artemisiifolia</name>
    <name type="common">Common ragweed</name>
    <dbReference type="NCBI Taxonomy" id="4212"/>
    <lineage>
        <taxon>Eukaryota</taxon>
        <taxon>Viridiplantae</taxon>
        <taxon>Streptophyta</taxon>
        <taxon>Embryophyta</taxon>
        <taxon>Tracheophyta</taxon>
        <taxon>Spermatophyta</taxon>
        <taxon>Magnoliopsida</taxon>
        <taxon>eudicotyledons</taxon>
        <taxon>Gunneridae</taxon>
        <taxon>Pentapetalae</taxon>
        <taxon>asterids</taxon>
        <taxon>campanulids</taxon>
        <taxon>Asterales</taxon>
        <taxon>Asteraceae</taxon>
        <taxon>Asteroideae</taxon>
        <taxon>Heliantheae alliance</taxon>
        <taxon>Heliantheae</taxon>
        <taxon>Ambrosia</taxon>
    </lineage>
</organism>
<evidence type="ECO:0008006" key="3">
    <source>
        <dbReference type="Google" id="ProtNLM"/>
    </source>
</evidence>
<accession>A0AAD5GUX5</accession>
<dbReference type="InterPro" id="IPR024867">
    <property type="entry name" value="NFRKB"/>
</dbReference>
<dbReference type="GO" id="GO:0031011">
    <property type="term" value="C:Ino80 complex"/>
    <property type="evidence" value="ECO:0007669"/>
    <property type="project" value="InterPro"/>
</dbReference>
<dbReference type="Proteomes" id="UP001206925">
    <property type="component" value="Unassembled WGS sequence"/>
</dbReference>
<gene>
    <name evidence="1" type="ORF">M8C21_014863</name>
</gene>
<dbReference type="PANTHER" id="PTHR13052:SF2">
    <property type="entry name" value="NUCLEAR FACTOR KAPPA-B-BINDING PROTEIN"/>
    <property type="match status" value="1"/>
</dbReference>
<reference evidence="1" key="1">
    <citation type="submission" date="2022-06" db="EMBL/GenBank/DDBJ databases">
        <title>Uncovering the hologenomic basis of an extraordinary plant invasion.</title>
        <authorList>
            <person name="Bieker V.C."/>
            <person name="Martin M.D."/>
            <person name="Gilbert T."/>
            <person name="Hodgins K."/>
            <person name="Battlay P."/>
            <person name="Petersen B."/>
            <person name="Wilson J."/>
        </authorList>
    </citation>
    <scope>NUCLEOTIDE SEQUENCE</scope>
    <source>
        <strain evidence="1">AA19_3_7</strain>
        <tissue evidence="1">Leaf</tissue>
    </source>
</reference>
<comment type="caution">
    <text evidence="1">The sequence shown here is derived from an EMBL/GenBank/DDBJ whole genome shotgun (WGS) entry which is preliminary data.</text>
</comment>
<dbReference type="PANTHER" id="PTHR13052">
    <property type="entry name" value="NFRKB-RELATED"/>
    <property type="match status" value="1"/>
</dbReference>
<dbReference type="CDD" id="cd21865">
    <property type="entry name" value="DEUBAD_NFRKB"/>
    <property type="match status" value="1"/>
</dbReference>